<reference evidence="2 3" key="1">
    <citation type="submission" date="2017-12" db="EMBL/GenBank/DDBJ databases">
        <title>Genome sequence of the mycotoxigenic crop pathogen Fusarium proliferatum, strain ITEM 2341 from Date Palm.</title>
        <authorList>
            <person name="Almiman B.F."/>
            <person name="Shittu T.A."/>
            <person name="Muthumeenakshi S."/>
            <person name="Baroncelli R."/>
            <person name="Sreenivasaprasada S."/>
        </authorList>
    </citation>
    <scope>NUCLEOTIDE SEQUENCE [LARGE SCALE GENOMIC DNA]</scope>
    <source>
        <strain evidence="2 3">ITEM 2341</strain>
    </source>
</reference>
<organism evidence="2 3">
    <name type="scientific">Gibberella intermedia</name>
    <name type="common">Bulb rot disease fungus</name>
    <name type="synonym">Fusarium proliferatum</name>
    <dbReference type="NCBI Taxonomy" id="948311"/>
    <lineage>
        <taxon>Eukaryota</taxon>
        <taxon>Fungi</taxon>
        <taxon>Dikarya</taxon>
        <taxon>Ascomycota</taxon>
        <taxon>Pezizomycotina</taxon>
        <taxon>Sordariomycetes</taxon>
        <taxon>Hypocreomycetidae</taxon>
        <taxon>Hypocreales</taxon>
        <taxon>Nectriaceae</taxon>
        <taxon>Fusarium</taxon>
        <taxon>Fusarium fujikuroi species complex</taxon>
    </lineage>
</organism>
<dbReference type="EMBL" id="PKMI01000050">
    <property type="protein sequence ID" value="RBA11742.1"/>
    <property type="molecule type" value="Genomic_DNA"/>
</dbReference>
<evidence type="ECO:0000256" key="1">
    <source>
        <dbReference type="SAM" id="MobiDB-lite"/>
    </source>
</evidence>
<evidence type="ECO:0000313" key="3">
    <source>
        <dbReference type="Proteomes" id="UP000251714"/>
    </source>
</evidence>
<feature type="region of interest" description="Disordered" evidence="1">
    <location>
        <begin position="1"/>
        <end position="80"/>
    </location>
</feature>
<feature type="compositionally biased region" description="Polar residues" evidence="1">
    <location>
        <begin position="7"/>
        <end position="23"/>
    </location>
</feature>
<dbReference type="Proteomes" id="UP000251714">
    <property type="component" value="Unassembled WGS sequence"/>
</dbReference>
<feature type="compositionally biased region" description="Basic and acidic residues" evidence="1">
    <location>
        <begin position="48"/>
        <end position="62"/>
    </location>
</feature>
<name>A0A365MTJ2_GIBIN</name>
<comment type="caution">
    <text evidence="2">The sequence shown here is derived from an EMBL/GenBank/DDBJ whole genome shotgun (WGS) entry which is preliminary data.</text>
</comment>
<accession>A0A365MTJ2</accession>
<protein>
    <submittedName>
        <fullName evidence="2">Uncharacterized protein</fullName>
    </submittedName>
</protein>
<evidence type="ECO:0000313" key="2">
    <source>
        <dbReference type="EMBL" id="RBA11742.1"/>
    </source>
</evidence>
<dbReference type="AlphaFoldDB" id="A0A365MTJ2"/>
<gene>
    <name evidence="2" type="ORF">FPRO05_04914</name>
</gene>
<proteinExistence type="predicted"/>
<sequence>MKDSERSQTQGIKPWSHSLQVLLQRTPPPQATSPDEEAAGGYNPAPLDHVHDQHKEGFDSRSFKRQRRCSSVSTSESAGLDSRHLLMKRQRIHANGGRLKRIASTRLPLETISQNDSTLNLSVKIEVQMCELQAATVEFMKSGRATKPDLALQFRNMDEVGEVDRRLRRVTESWLKGNPSITVEYTFRSEVKGKSKA</sequence>